<protein>
    <recommendedName>
        <fullName evidence="9">Phosphopantetheine adenylyltransferase</fullName>
        <ecNumber evidence="9">2.7.7.3</ecNumber>
    </recommendedName>
    <alternativeName>
        <fullName evidence="9">Dephospho-CoA pyrophosphorylase</fullName>
    </alternativeName>
    <alternativeName>
        <fullName evidence="9">Pantetheine-phosphate adenylyltransferase</fullName>
        <shortName evidence="9">PPAT</shortName>
    </alternativeName>
</protein>
<evidence type="ECO:0000256" key="2">
    <source>
        <dbReference type="ARBA" id="ARBA00022679"/>
    </source>
</evidence>
<keyword evidence="6 9" id="KW-0460">Magnesium</keyword>
<dbReference type="InterPro" id="IPR001980">
    <property type="entry name" value="PPAT"/>
</dbReference>
<evidence type="ECO:0000256" key="7">
    <source>
        <dbReference type="ARBA" id="ARBA00022993"/>
    </source>
</evidence>
<comment type="function">
    <text evidence="9">Reversibly transfers an adenylyl group from ATP to 4'-phosphopantetheine, yielding dephospho-CoA (dPCoA) and pyrophosphate.</text>
</comment>
<reference evidence="11 12" key="1">
    <citation type="journal article" date="2015" name="Genome Announc.">
        <title>Complete Genome Sequence of the Novel Leech Symbiont Mucinivorans hirudinis M3T.</title>
        <authorList>
            <person name="Nelson M.C."/>
            <person name="Bomar L."/>
            <person name="Graf J."/>
        </authorList>
    </citation>
    <scope>NUCLEOTIDE SEQUENCE [LARGE SCALE GENOMIC DNA]</scope>
    <source>
        <strain evidence="12">M3</strain>
    </source>
</reference>
<feature type="binding site" evidence="9">
    <location>
        <begin position="123"/>
        <end position="129"/>
    </location>
    <ligand>
        <name>ATP</name>
        <dbReference type="ChEBI" id="CHEBI:30616"/>
    </ligand>
</feature>
<dbReference type="InterPro" id="IPR004821">
    <property type="entry name" value="Cyt_trans-like"/>
</dbReference>
<accession>A0A060R5Z7</accession>
<gene>
    <name evidence="9" type="primary">coaD</name>
    <name evidence="11" type="ORF">BN938_0235</name>
</gene>
<keyword evidence="7 9" id="KW-0173">Coenzyme A biosynthesis</keyword>
<evidence type="ECO:0000256" key="8">
    <source>
        <dbReference type="ARBA" id="ARBA00029346"/>
    </source>
</evidence>
<dbReference type="PATRIC" id="fig|1433126.3.peg.233"/>
<feature type="binding site" evidence="9">
    <location>
        <position position="41"/>
    </location>
    <ligand>
        <name>substrate</name>
    </ligand>
</feature>
<dbReference type="GO" id="GO:0005524">
    <property type="term" value="F:ATP binding"/>
    <property type="evidence" value="ECO:0007669"/>
    <property type="project" value="UniProtKB-KW"/>
</dbReference>
<keyword evidence="4 9" id="KW-0547">Nucleotide-binding</keyword>
<feature type="binding site" evidence="9">
    <location>
        <begin position="9"/>
        <end position="10"/>
    </location>
    <ligand>
        <name>ATP</name>
        <dbReference type="ChEBI" id="CHEBI:30616"/>
    </ligand>
</feature>
<evidence type="ECO:0000256" key="9">
    <source>
        <dbReference type="HAMAP-Rule" id="MF_00151"/>
    </source>
</evidence>
<feature type="binding site" evidence="9">
    <location>
        <position position="9"/>
    </location>
    <ligand>
        <name>substrate</name>
    </ligand>
</feature>
<organism evidence="11 12">
    <name type="scientific">Mucinivorans hirudinis</name>
    <dbReference type="NCBI Taxonomy" id="1433126"/>
    <lineage>
        <taxon>Bacteria</taxon>
        <taxon>Pseudomonadati</taxon>
        <taxon>Bacteroidota</taxon>
        <taxon>Bacteroidia</taxon>
        <taxon>Bacteroidales</taxon>
        <taxon>Rikenellaceae</taxon>
        <taxon>Mucinivorans</taxon>
    </lineage>
</organism>
<dbReference type="AlphaFoldDB" id="A0A060R5Z7"/>
<dbReference type="STRING" id="1433126.BN938_0235"/>
<dbReference type="GO" id="GO:0005737">
    <property type="term" value="C:cytoplasm"/>
    <property type="evidence" value="ECO:0007669"/>
    <property type="project" value="UniProtKB-SubCell"/>
</dbReference>
<dbReference type="Gene3D" id="3.40.50.620">
    <property type="entry name" value="HUPs"/>
    <property type="match status" value="1"/>
</dbReference>
<dbReference type="PANTHER" id="PTHR21342">
    <property type="entry name" value="PHOSPHOPANTETHEINE ADENYLYLTRANSFERASE"/>
    <property type="match status" value="1"/>
</dbReference>
<dbReference type="UniPathway" id="UPA00241">
    <property type="reaction ID" value="UER00355"/>
</dbReference>
<dbReference type="eggNOG" id="COG0669">
    <property type="taxonomic scope" value="Bacteria"/>
</dbReference>
<keyword evidence="1 9" id="KW-0963">Cytoplasm</keyword>
<dbReference type="HOGENOM" id="CLU_100149_1_1_10"/>
<comment type="subunit">
    <text evidence="9">Homohexamer.</text>
</comment>
<evidence type="ECO:0000313" key="11">
    <source>
        <dbReference type="EMBL" id="CDN30341.1"/>
    </source>
</evidence>
<dbReference type="OrthoDB" id="9806661at2"/>
<evidence type="ECO:0000313" key="12">
    <source>
        <dbReference type="Proteomes" id="UP000027616"/>
    </source>
</evidence>
<feature type="domain" description="Cytidyltransferase-like" evidence="10">
    <location>
        <begin position="5"/>
        <end position="133"/>
    </location>
</feature>
<sequence length="155" mass="17299">MKQAIFPGSFDPFTRAHEDIVRRGMAIFDKIIIAVGENIDKKSLLTTDAKVGLIEEVFANDGRIEVVRYSGLTATLCRQLSINNILRGVRGGKDFEYESNIEAINRMLNPEIETIILLTAPEFAAISSSAVREIIHHGGNCEKFMSQGIDLRKYL</sequence>
<feature type="binding site" evidence="9">
    <location>
        <position position="73"/>
    </location>
    <ligand>
        <name>substrate</name>
    </ligand>
</feature>
<dbReference type="PANTHER" id="PTHR21342:SF1">
    <property type="entry name" value="PHOSPHOPANTETHEINE ADENYLYLTRANSFERASE"/>
    <property type="match status" value="1"/>
</dbReference>
<comment type="similarity">
    <text evidence="9">Belongs to the bacterial CoaD family.</text>
</comment>
<evidence type="ECO:0000256" key="3">
    <source>
        <dbReference type="ARBA" id="ARBA00022695"/>
    </source>
</evidence>
<keyword evidence="5 9" id="KW-0067">ATP-binding</keyword>
<evidence type="ECO:0000256" key="5">
    <source>
        <dbReference type="ARBA" id="ARBA00022840"/>
    </source>
</evidence>
<evidence type="ECO:0000256" key="6">
    <source>
        <dbReference type="ARBA" id="ARBA00022842"/>
    </source>
</evidence>
<comment type="pathway">
    <text evidence="9">Cofactor biosynthesis; coenzyme A biosynthesis; CoA from (R)-pantothenate: step 4/5.</text>
</comment>
<feature type="binding site" evidence="9">
    <location>
        <begin position="88"/>
        <end position="90"/>
    </location>
    <ligand>
        <name>ATP</name>
        <dbReference type="ChEBI" id="CHEBI:30616"/>
    </ligand>
</feature>
<feature type="site" description="Transition state stabilizer" evidence="9">
    <location>
        <position position="17"/>
    </location>
</feature>
<evidence type="ECO:0000256" key="4">
    <source>
        <dbReference type="ARBA" id="ARBA00022741"/>
    </source>
</evidence>
<comment type="catalytic activity">
    <reaction evidence="8 9">
        <text>(R)-4'-phosphopantetheine + ATP + H(+) = 3'-dephospho-CoA + diphosphate</text>
        <dbReference type="Rhea" id="RHEA:19801"/>
        <dbReference type="ChEBI" id="CHEBI:15378"/>
        <dbReference type="ChEBI" id="CHEBI:30616"/>
        <dbReference type="ChEBI" id="CHEBI:33019"/>
        <dbReference type="ChEBI" id="CHEBI:57328"/>
        <dbReference type="ChEBI" id="CHEBI:61723"/>
        <dbReference type="EC" id="2.7.7.3"/>
    </reaction>
</comment>
<dbReference type="KEGG" id="rbc:BN938_0235"/>
<keyword evidence="2 9" id="KW-0808">Transferase</keyword>
<dbReference type="InterPro" id="IPR014729">
    <property type="entry name" value="Rossmann-like_a/b/a_fold"/>
</dbReference>
<dbReference type="PRINTS" id="PR01020">
    <property type="entry name" value="LPSBIOSNTHSS"/>
</dbReference>
<evidence type="ECO:0000259" key="10">
    <source>
        <dbReference type="Pfam" id="PF01467"/>
    </source>
</evidence>
<dbReference type="GO" id="GO:0015937">
    <property type="term" value="P:coenzyme A biosynthetic process"/>
    <property type="evidence" value="ECO:0007669"/>
    <property type="project" value="UniProtKB-UniRule"/>
</dbReference>
<dbReference type="NCBIfam" id="TIGR00125">
    <property type="entry name" value="cyt_tran_rel"/>
    <property type="match status" value="1"/>
</dbReference>
<keyword evidence="12" id="KW-1185">Reference proteome</keyword>
<feature type="binding site" evidence="9">
    <location>
        <position position="87"/>
    </location>
    <ligand>
        <name>substrate</name>
    </ligand>
</feature>
<evidence type="ECO:0000256" key="1">
    <source>
        <dbReference type="ARBA" id="ARBA00022490"/>
    </source>
</evidence>
<dbReference type="EMBL" id="HG934468">
    <property type="protein sequence ID" value="CDN30341.1"/>
    <property type="molecule type" value="Genomic_DNA"/>
</dbReference>
<feature type="binding site" evidence="9">
    <location>
        <position position="17"/>
    </location>
    <ligand>
        <name>ATP</name>
        <dbReference type="ChEBI" id="CHEBI:30616"/>
    </ligand>
</feature>
<dbReference type="Pfam" id="PF01467">
    <property type="entry name" value="CTP_transf_like"/>
    <property type="match status" value="1"/>
</dbReference>
<proteinExistence type="inferred from homology"/>
<comment type="subcellular location">
    <subcellularLocation>
        <location evidence="9">Cytoplasm</location>
    </subcellularLocation>
</comment>
<dbReference type="EC" id="2.7.7.3" evidence="9"/>
<dbReference type="Proteomes" id="UP000027616">
    <property type="component" value="Chromosome I"/>
</dbReference>
<feature type="binding site" evidence="9">
    <location>
        <position position="98"/>
    </location>
    <ligand>
        <name>ATP</name>
        <dbReference type="ChEBI" id="CHEBI:30616"/>
    </ligand>
</feature>
<name>A0A060R5Z7_9BACT</name>
<comment type="cofactor">
    <cofactor evidence="9">
        <name>Mg(2+)</name>
        <dbReference type="ChEBI" id="CHEBI:18420"/>
    </cofactor>
</comment>
<dbReference type="NCBIfam" id="TIGR01510">
    <property type="entry name" value="coaD_prev_kdtB"/>
    <property type="match status" value="1"/>
</dbReference>
<dbReference type="SUPFAM" id="SSF52374">
    <property type="entry name" value="Nucleotidylyl transferase"/>
    <property type="match status" value="1"/>
</dbReference>
<dbReference type="GO" id="GO:0004595">
    <property type="term" value="F:pantetheine-phosphate adenylyltransferase activity"/>
    <property type="evidence" value="ECO:0007669"/>
    <property type="project" value="UniProtKB-UniRule"/>
</dbReference>
<keyword evidence="3 9" id="KW-0548">Nucleotidyltransferase</keyword>
<dbReference type="HAMAP" id="MF_00151">
    <property type="entry name" value="PPAT_bact"/>
    <property type="match status" value="1"/>
</dbReference>